<proteinExistence type="predicted"/>
<dbReference type="PROSITE" id="PS51203">
    <property type="entry name" value="CS"/>
    <property type="match status" value="1"/>
</dbReference>
<dbReference type="CDD" id="cd06466">
    <property type="entry name" value="p23_CS_SGT1_like"/>
    <property type="match status" value="1"/>
</dbReference>
<evidence type="ECO:0000259" key="2">
    <source>
        <dbReference type="PROSITE" id="PS51203"/>
    </source>
</evidence>
<feature type="domain" description="SGS" evidence="1">
    <location>
        <begin position="105"/>
        <end position="196"/>
    </location>
</feature>
<evidence type="ECO:0000313" key="4">
    <source>
        <dbReference type="Proteomes" id="UP000192578"/>
    </source>
</evidence>
<gene>
    <name evidence="3" type="ORF">BV898_05898</name>
</gene>
<feature type="domain" description="CS" evidence="2">
    <location>
        <begin position="10"/>
        <end position="98"/>
    </location>
</feature>
<dbReference type="Gene3D" id="2.60.40.790">
    <property type="match status" value="1"/>
</dbReference>
<evidence type="ECO:0008006" key="5">
    <source>
        <dbReference type="Google" id="ProtNLM"/>
    </source>
</evidence>
<name>A0A1W0WY25_HYPEX</name>
<sequence>MSIADEKGAVKTPRHDWYQTDSAVTITFLVKTISKESLQLRCDGRTVSFWGTDSAGEIYETVIPLAHPVKDDVDVKVFGTKVELKLAKQEFIRWDKLERLPDAAASASAKLADRYRKWDSVEKKLTEEEKEEKPEGEAALMKLFQDIYKDGSEEQKKAMMKSFSESNGTVLSTDWSDIGKKKTETKAPDGMEFKKY</sequence>
<evidence type="ECO:0000313" key="3">
    <source>
        <dbReference type="EMBL" id="OQV20105.1"/>
    </source>
</evidence>
<dbReference type="InterPro" id="IPR044563">
    <property type="entry name" value="Sgt1-like"/>
</dbReference>
<dbReference type="Proteomes" id="UP000192578">
    <property type="component" value="Unassembled WGS sequence"/>
</dbReference>
<dbReference type="PANTHER" id="PTHR45862">
    <property type="entry name" value="PROTEIN SGT1 HOMOLOG"/>
    <property type="match status" value="1"/>
</dbReference>
<dbReference type="SUPFAM" id="SSF49764">
    <property type="entry name" value="HSP20-like chaperones"/>
    <property type="match status" value="1"/>
</dbReference>
<dbReference type="Pfam" id="PF05002">
    <property type="entry name" value="SGS"/>
    <property type="match status" value="1"/>
</dbReference>
<dbReference type="InterPro" id="IPR007699">
    <property type="entry name" value="SGS_dom"/>
</dbReference>
<dbReference type="EMBL" id="MTYJ01000033">
    <property type="protein sequence ID" value="OQV20105.1"/>
    <property type="molecule type" value="Genomic_DNA"/>
</dbReference>
<dbReference type="GO" id="GO:0051087">
    <property type="term" value="F:protein-folding chaperone binding"/>
    <property type="evidence" value="ECO:0007669"/>
    <property type="project" value="InterPro"/>
</dbReference>
<accession>A0A1W0WY25</accession>
<dbReference type="AlphaFoldDB" id="A0A1W0WY25"/>
<comment type="caution">
    <text evidence="3">The sequence shown here is derived from an EMBL/GenBank/DDBJ whole genome shotgun (WGS) entry which is preliminary data.</text>
</comment>
<keyword evidence="4" id="KW-1185">Reference proteome</keyword>
<dbReference type="PROSITE" id="PS51048">
    <property type="entry name" value="SGS"/>
    <property type="match status" value="1"/>
</dbReference>
<dbReference type="OrthoDB" id="1898560at2759"/>
<evidence type="ECO:0000259" key="1">
    <source>
        <dbReference type="PROSITE" id="PS51048"/>
    </source>
</evidence>
<dbReference type="InterPro" id="IPR007052">
    <property type="entry name" value="CS_dom"/>
</dbReference>
<protein>
    <recommendedName>
        <fullName evidence="5">Suppressor of G2 allele of SKP1-like protein</fullName>
    </recommendedName>
</protein>
<dbReference type="InterPro" id="IPR008978">
    <property type="entry name" value="HSP20-like_chaperone"/>
</dbReference>
<reference evidence="4" key="1">
    <citation type="submission" date="2017-01" db="EMBL/GenBank/DDBJ databases">
        <title>Comparative genomics of anhydrobiosis in the tardigrade Hypsibius dujardini.</title>
        <authorList>
            <person name="Yoshida Y."/>
            <person name="Koutsovoulos G."/>
            <person name="Laetsch D."/>
            <person name="Stevens L."/>
            <person name="Kumar S."/>
            <person name="Horikawa D."/>
            <person name="Ishino K."/>
            <person name="Komine S."/>
            <person name="Tomita M."/>
            <person name="Blaxter M."/>
            <person name="Arakawa K."/>
        </authorList>
    </citation>
    <scope>NUCLEOTIDE SEQUENCE [LARGE SCALE GENOMIC DNA]</scope>
    <source>
        <strain evidence="4">Z151</strain>
    </source>
</reference>
<dbReference type="Pfam" id="PF04969">
    <property type="entry name" value="CS"/>
    <property type="match status" value="1"/>
</dbReference>
<organism evidence="3 4">
    <name type="scientific">Hypsibius exemplaris</name>
    <name type="common">Freshwater tardigrade</name>
    <dbReference type="NCBI Taxonomy" id="2072580"/>
    <lineage>
        <taxon>Eukaryota</taxon>
        <taxon>Metazoa</taxon>
        <taxon>Ecdysozoa</taxon>
        <taxon>Tardigrada</taxon>
        <taxon>Eutardigrada</taxon>
        <taxon>Parachela</taxon>
        <taxon>Hypsibioidea</taxon>
        <taxon>Hypsibiidae</taxon>
        <taxon>Hypsibius</taxon>
    </lineage>
</organism>